<dbReference type="InterPro" id="IPR001107">
    <property type="entry name" value="Band_7"/>
</dbReference>
<accession>A0ABR7ZX18</accession>
<dbReference type="RefSeq" id="WP_190403169.1">
    <property type="nucleotide sequence ID" value="NZ_JACJQB010000014.1"/>
</dbReference>
<dbReference type="CDD" id="cd03401">
    <property type="entry name" value="SPFH_prohibitin"/>
    <property type="match status" value="1"/>
</dbReference>
<dbReference type="PANTHER" id="PTHR23222:SF1">
    <property type="entry name" value="PROHIBITIN-2"/>
    <property type="match status" value="1"/>
</dbReference>
<dbReference type="SMART" id="SM00244">
    <property type="entry name" value="PHB"/>
    <property type="match status" value="1"/>
</dbReference>
<dbReference type="SUPFAM" id="SSF117892">
    <property type="entry name" value="Band 7/SPFH domain"/>
    <property type="match status" value="1"/>
</dbReference>
<evidence type="ECO:0000256" key="3">
    <source>
        <dbReference type="SAM" id="Phobius"/>
    </source>
</evidence>
<evidence type="ECO:0000256" key="2">
    <source>
        <dbReference type="ARBA" id="ARBA00023136"/>
    </source>
</evidence>
<dbReference type="InterPro" id="IPR036013">
    <property type="entry name" value="Band_7/SPFH_dom_sf"/>
</dbReference>
<organism evidence="5 6">
    <name type="scientific">Pseudanabaena mucicola FACHB-723</name>
    <dbReference type="NCBI Taxonomy" id="2692860"/>
    <lineage>
        <taxon>Bacteria</taxon>
        <taxon>Bacillati</taxon>
        <taxon>Cyanobacteriota</taxon>
        <taxon>Cyanophyceae</taxon>
        <taxon>Pseudanabaenales</taxon>
        <taxon>Pseudanabaenaceae</taxon>
        <taxon>Pseudanabaena</taxon>
    </lineage>
</organism>
<evidence type="ECO:0000256" key="1">
    <source>
        <dbReference type="ARBA" id="ARBA00004370"/>
    </source>
</evidence>
<name>A0ABR7ZX18_9CYAN</name>
<protein>
    <submittedName>
        <fullName evidence="5">Prohibitin family protein</fullName>
    </submittedName>
</protein>
<dbReference type="PANTHER" id="PTHR23222">
    <property type="entry name" value="PROHIBITIN"/>
    <property type="match status" value="1"/>
</dbReference>
<gene>
    <name evidence="5" type="ORF">H6F41_09175</name>
</gene>
<feature type="domain" description="Band 7" evidence="4">
    <location>
        <begin position="51"/>
        <end position="211"/>
    </location>
</feature>
<comment type="subcellular location">
    <subcellularLocation>
        <location evidence="1">Membrane</location>
    </subcellularLocation>
</comment>
<keyword evidence="6" id="KW-1185">Reference proteome</keyword>
<evidence type="ECO:0000259" key="4">
    <source>
        <dbReference type="SMART" id="SM00244"/>
    </source>
</evidence>
<proteinExistence type="predicted"/>
<feature type="transmembrane region" description="Helical" evidence="3">
    <location>
        <begin position="28"/>
        <end position="49"/>
    </location>
</feature>
<dbReference type="InterPro" id="IPR000163">
    <property type="entry name" value="Prohibitin"/>
</dbReference>
<keyword evidence="3" id="KW-0812">Transmembrane</keyword>
<comment type="caution">
    <text evidence="5">The sequence shown here is derived from an EMBL/GenBank/DDBJ whole genome shotgun (WGS) entry which is preliminary data.</text>
</comment>
<dbReference type="EMBL" id="JACJQB010000014">
    <property type="protein sequence ID" value="MBD2188314.1"/>
    <property type="molecule type" value="Genomic_DNA"/>
</dbReference>
<keyword evidence="2 3" id="KW-0472">Membrane</keyword>
<keyword evidence="3" id="KW-1133">Transmembrane helix</keyword>
<evidence type="ECO:0000313" key="6">
    <source>
        <dbReference type="Proteomes" id="UP000642094"/>
    </source>
</evidence>
<dbReference type="Gene3D" id="3.30.479.30">
    <property type="entry name" value="Band 7 domain"/>
    <property type="match status" value="1"/>
</dbReference>
<reference evidence="5 6" key="1">
    <citation type="journal article" date="2020" name="ISME J.">
        <title>Comparative genomics reveals insights into cyanobacterial evolution and habitat adaptation.</title>
        <authorList>
            <person name="Chen M.Y."/>
            <person name="Teng W.K."/>
            <person name="Zhao L."/>
            <person name="Hu C.X."/>
            <person name="Zhou Y.K."/>
            <person name="Han B.P."/>
            <person name="Song L.R."/>
            <person name="Shu W.S."/>
        </authorList>
    </citation>
    <scope>NUCLEOTIDE SEQUENCE [LARGE SCALE GENOMIC DNA]</scope>
    <source>
        <strain evidence="5 6">FACHB-723</strain>
    </source>
</reference>
<dbReference type="Pfam" id="PF01145">
    <property type="entry name" value="Band_7"/>
    <property type="match status" value="1"/>
</dbReference>
<dbReference type="PRINTS" id="PR00679">
    <property type="entry name" value="PROHIBITIN"/>
</dbReference>
<sequence length="303" mass="33257">MSFIVSAIASLVSILVFFNNKRLVDNRIAQLVIQVIAGLIALVTTINALSRLIIVIPAGNVGVEDFQGKVSDRSLTAGLHVINPFADVVQFSVRLRDLKEEIGATSKEGLALAIDISIQYRIDPAKAASIYLNIGTEESEIVISRFRAISREIISGYSAEDVYATKREEISLKLAEKLRSQLAPIGFIVDEALLRNVKVPETLQAAIQQRLKAEQENLQMKFVLEKEKQEADRKRIEARGSADAQKILAEGLTPAVLQLRQIEATEKLAQSQNSKLVILGNSQNTPLILPLDREASRAIAPTP</sequence>
<dbReference type="Proteomes" id="UP000642094">
    <property type="component" value="Unassembled WGS sequence"/>
</dbReference>
<evidence type="ECO:0000313" key="5">
    <source>
        <dbReference type="EMBL" id="MBD2188314.1"/>
    </source>
</evidence>